<reference evidence="3 4" key="1">
    <citation type="submission" date="2020-08" db="EMBL/GenBank/DDBJ databases">
        <title>Genome public.</title>
        <authorList>
            <person name="Liu C."/>
            <person name="Sun Q."/>
        </authorList>
    </citation>
    <scope>NUCLEOTIDE SEQUENCE [LARGE SCALE GENOMIC DNA]</scope>
    <source>
        <strain evidence="3 4">New-38</strain>
    </source>
</reference>
<protein>
    <submittedName>
        <fullName evidence="3">Class E sortase</fullName>
    </submittedName>
</protein>
<dbReference type="Gene3D" id="2.40.260.10">
    <property type="entry name" value="Sortase"/>
    <property type="match status" value="1"/>
</dbReference>
<keyword evidence="4" id="KW-1185">Reference proteome</keyword>
<name>A0ABR7HRB4_9FIRM</name>
<evidence type="ECO:0000313" key="3">
    <source>
        <dbReference type="EMBL" id="MBC5730032.1"/>
    </source>
</evidence>
<dbReference type="NCBIfam" id="TIGR01076">
    <property type="entry name" value="sortase_fam"/>
    <property type="match status" value="1"/>
</dbReference>
<dbReference type="EMBL" id="JACOPR010000002">
    <property type="protein sequence ID" value="MBC5730032.1"/>
    <property type="molecule type" value="Genomic_DNA"/>
</dbReference>
<evidence type="ECO:0000256" key="1">
    <source>
        <dbReference type="ARBA" id="ARBA00022801"/>
    </source>
</evidence>
<dbReference type="Proteomes" id="UP000660021">
    <property type="component" value="Unassembled WGS sequence"/>
</dbReference>
<evidence type="ECO:0000256" key="2">
    <source>
        <dbReference type="SAM" id="MobiDB-lite"/>
    </source>
</evidence>
<dbReference type="InterPro" id="IPR042003">
    <property type="entry name" value="Sortase_E"/>
</dbReference>
<dbReference type="RefSeq" id="WP_186963124.1">
    <property type="nucleotide sequence ID" value="NZ_JACOPR010000002.1"/>
</dbReference>
<dbReference type="InterPro" id="IPR005754">
    <property type="entry name" value="Sortase"/>
</dbReference>
<dbReference type="SUPFAM" id="SSF63817">
    <property type="entry name" value="Sortase"/>
    <property type="match status" value="1"/>
</dbReference>
<evidence type="ECO:0000313" key="4">
    <source>
        <dbReference type="Proteomes" id="UP000660021"/>
    </source>
</evidence>
<comment type="caution">
    <text evidence="3">The sequence shown here is derived from an EMBL/GenBank/DDBJ whole genome shotgun (WGS) entry which is preliminary data.</text>
</comment>
<sequence>MKQRKLWAVLCFAAAAVLLVLAGAAVWKSSRPAPLPTPRYTAQSQLTPEVLPSPSATPMPWPEADDGGLPQDKVFVSEKRKAYVSGSMRLVIPKLDVDVPVLDGVDEQTLLQGEGLYDYAQMPDEVGGNVSIAGHRNWVRNGQITDDVPFYYLHTIGPGDCLYLVDETHIYQYVWDQTKIIEPDDWSVIYCQGFSCLTLTTCTPIGVADHRYVVRARQVDILPYDEDYDFPAWLDIGTADPSPIPTEEVTP</sequence>
<organism evidence="3 4">
    <name type="scientific">Pseudoflavonifractor hominis</name>
    <dbReference type="NCBI Taxonomy" id="2763059"/>
    <lineage>
        <taxon>Bacteria</taxon>
        <taxon>Bacillati</taxon>
        <taxon>Bacillota</taxon>
        <taxon>Clostridia</taxon>
        <taxon>Eubacteriales</taxon>
        <taxon>Oscillospiraceae</taxon>
        <taxon>Pseudoflavonifractor</taxon>
    </lineage>
</organism>
<proteinExistence type="predicted"/>
<accession>A0ABR7HRB4</accession>
<feature type="region of interest" description="Disordered" evidence="2">
    <location>
        <begin position="37"/>
        <end position="70"/>
    </location>
</feature>
<keyword evidence="1" id="KW-0378">Hydrolase</keyword>
<dbReference type="CDD" id="cd05830">
    <property type="entry name" value="Sortase_E"/>
    <property type="match status" value="1"/>
</dbReference>
<dbReference type="Pfam" id="PF04203">
    <property type="entry name" value="Sortase"/>
    <property type="match status" value="1"/>
</dbReference>
<gene>
    <name evidence="3" type="ORF">H8S34_04200</name>
</gene>
<dbReference type="InterPro" id="IPR023365">
    <property type="entry name" value="Sortase_dom-sf"/>
</dbReference>